<protein>
    <submittedName>
        <fullName evidence="2">Neuropeptide S</fullName>
    </submittedName>
</protein>
<evidence type="ECO:0000256" key="1">
    <source>
        <dbReference type="SAM" id="SignalP"/>
    </source>
</evidence>
<name>A0A8C5LFB2_JACJA</name>
<keyword evidence="1" id="KW-0732">Signal</keyword>
<proteinExistence type="predicted"/>
<dbReference type="OMA" id="MFVCSGY"/>
<dbReference type="Ensembl" id="ENSJJAT00000028930.1">
    <property type="protein sequence ID" value="ENSJJAP00000022365.1"/>
    <property type="gene ID" value="ENSJJAG00000022443.1"/>
</dbReference>
<evidence type="ECO:0000313" key="2">
    <source>
        <dbReference type="Ensembl" id="ENSJJAP00000022365.1"/>
    </source>
</evidence>
<accession>A0A8C5LFB2</accession>
<evidence type="ECO:0000313" key="3">
    <source>
        <dbReference type="Proteomes" id="UP000694385"/>
    </source>
</evidence>
<dbReference type="GO" id="GO:0005576">
    <property type="term" value="C:extracellular region"/>
    <property type="evidence" value="ECO:0007669"/>
    <property type="project" value="InterPro"/>
</dbReference>
<reference evidence="2" key="1">
    <citation type="submission" date="2025-08" db="UniProtKB">
        <authorList>
            <consortium name="Ensembl"/>
        </authorList>
    </citation>
    <scope>IDENTIFICATION</scope>
</reference>
<organism evidence="2 3">
    <name type="scientific">Jaculus jaculus</name>
    <name type="common">Lesser Egyptian jerboa</name>
    <dbReference type="NCBI Taxonomy" id="51337"/>
    <lineage>
        <taxon>Eukaryota</taxon>
        <taxon>Metazoa</taxon>
        <taxon>Chordata</taxon>
        <taxon>Craniata</taxon>
        <taxon>Vertebrata</taxon>
        <taxon>Euteleostomi</taxon>
        <taxon>Mammalia</taxon>
        <taxon>Eutheria</taxon>
        <taxon>Euarchontoglires</taxon>
        <taxon>Glires</taxon>
        <taxon>Rodentia</taxon>
        <taxon>Myomorpha</taxon>
        <taxon>Dipodoidea</taxon>
        <taxon>Dipodidae</taxon>
        <taxon>Dipodinae</taxon>
        <taxon>Jaculus</taxon>
    </lineage>
</organism>
<dbReference type="GO" id="GO:0035249">
    <property type="term" value="P:synaptic transmission, glutamatergic"/>
    <property type="evidence" value="ECO:0007669"/>
    <property type="project" value="Ensembl"/>
</dbReference>
<sequence length="89" mass="9746">MISSFKLSLVLILSLSVVRVLWCYPALSSKVSGTSDHLLILLKSHPAGTDGSEGLAFLKSVLQRALRKRSFRNGVGVGMKKTSFQRAKR</sequence>
<dbReference type="Pfam" id="PF14993">
    <property type="entry name" value="Neuropeptide_S"/>
    <property type="match status" value="1"/>
</dbReference>
<dbReference type="GO" id="GO:0007218">
    <property type="term" value="P:neuropeptide signaling pathway"/>
    <property type="evidence" value="ECO:0007669"/>
    <property type="project" value="InterPro"/>
</dbReference>
<feature type="signal peptide" evidence="1">
    <location>
        <begin position="1"/>
        <end position="23"/>
    </location>
</feature>
<dbReference type="PANTHER" id="PTHR36679:SF1">
    <property type="entry name" value="NEUROPEPTIDE S"/>
    <property type="match status" value="1"/>
</dbReference>
<dbReference type="GeneTree" id="ENSGT00400000024769"/>
<dbReference type="GO" id="GO:0045760">
    <property type="term" value="P:positive regulation of action potential"/>
    <property type="evidence" value="ECO:0007669"/>
    <property type="project" value="Ensembl"/>
</dbReference>
<keyword evidence="3" id="KW-1185">Reference proteome</keyword>
<dbReference type="GO" id="GO:0008542">
    <property type="term" value="P:visual learning"/>
    <property type="evidence" value="ECO:0007669"/>
    <property type="project" value="Ensembl"/>
</dbReference>
<dbReference type="GO" id="GO:0051968">
    <property type="term" value="P:positive regulation of synaptic transmission, glutamatergic"/>
    <property type="evidence" value="ECO:0007669"/>
    <property type="project" value="Ensembl"/>
</dbReference>
<dbReference type="AlphaFoldDB" id="A0A8C5LFB2"/>
<dbReference type="PANTHER" id="PTHR36679">
    <property type="entry name" value="NEUROPEPTIDE S"/>
    <property type="match status" value="1"/>
</dbReference>
<dbReference type="GO" id="GO:0032230">
    <property type="term" value="P:positive regulation of synaptic transmission, GABAergic"/>
    <property type="evidence" value="ECO:0007669"/>
    <property type="project" value="Ensembl"/>
</dbReference>
<dbReference type="InterPro" id="IPR028138">
    <property type="entry name" value="Neuropeptide_S"/>
</dbReference>
<reference evidence="2" key="2">
    <citation type="submission" date="2025-09" db="UniProtKB">
        <authorList>
            <consortium name="Ensembl"/>
        </authorList>
    </citation>
    <scope>IDENTIFICATION</scope>
</reference>
<dbReference type="GO" id="GO:0045202">
    <property type="term" value="C:synapse"/>
    <property type="evidence" value="ECO:0007669"/>
    <property type="project" value="GOC"/>
</dbReference>
<feature type="chain" id="PRO_5034751477" evidence="1">
    <location>
        <begin position="24"/>
        <end position="89"/>
    </location>
</feature>
<dbReference type="Proteomes" id="UP000694385">
    <property type="component" value="Unassembled WGS sequence"/>
</dbReference>